<sequence>MRASDLRAKDVVNVSDGRKLGYLYDLDIDVESGRIRSLVLPAGGRPGWFRGRDRDIEVAWHDIVKVGIDVILVDLPGSVSPRPGPDPPTQGL</sequence>
<reference evidence="3" key="1">
    <citation type="submission" date="2023-12" db="EMBL/GenBank/DDBJ databases">
        <title>Novel isolates from deep terrestrial aquifers shed light on the physiology and ecology of the class Limnochordia.</title>
        <authorList>
            <person name="Karnachuk O.V."/>
            <person name="Lukina A.P."/>
            <person name="Avakyan M.R."/>
            <person name="Kadnikov V."/>
            <person name="Begmatov S."/>
            <person name="Beletsky A.V."/>
            <person name="Mardanov A.V."/>
            <person name="Ravin N.V."/>
        </authorList>
    </citation>
    <scope>NUCLEOTIDE SEQUENCE [LARGE SCALE GENOMIC DNA]</scope>
    <source>
        <strain evidence="3">LN</strain>
    </source>
</reference>
<dbReference type="InterPro" id="IPR011033">
    <property type="entry name" value="PRC_barrel-like_sf"/>
</dbReference>
<dbReference type="PANTHER" id="PTHR40061">
    <property type="entry name" value="SPORULATION PROTEIN YLMC-RELATED"/>
    <property type="match status" value="1"/>
</dbReference>
<name>A0ABZ1BSV4_9FIRM</name>
<organism evidence="2 3">
    <name type="scientific">Geochorda subterranea</name>
    <dbReference type="NCBI Taxonomy" id="3109564"/>
    <lineage>
        <taxon>Bacteria</taxon>
        <taxon>Bacillati</taxon>
        <taxon>Bacillota</taxon>
        <taxon>Limnochordia</taxon>
        <taxon>Limnochordales</taxon>
        <taxon>Geochordaceae</taxon>
        <taxon>Geochorda</taxon>
    </lineage>
</organism>
<feature type="domain" description="PRC-barrel" evidence="1">
    <location>
        <begin position="1"/>
        <end position="76"/>
    </location>
</feature>
<dbReference type="Pfam" id="PF05239">
    <property type="entry name" value="PRC"/>
    <property type="match status" value="1"/>
</dbReference>
<accession>A0ABZ1BSV4</accession>
<dbReference type="Proteomes" id="UP001333102">
    <property type="component" value="Chromosome"/>
</dbReference>
<dbReference type="Gene3D" id="2.30.30.240">
    <property type="entry name" value="PRC-barrel domain"/>
    <property type="match status" value="1"/>
</dbReference>
<keyword evidence="3" id="KW-1185">Reference proteome</keyword>
<dbReference type="InterPro" id="IPR014238">
    <property type="entry name" value="Spore_YlmC/YmxH"/>
</dbReference>
<dbReference type="SUPFAM" id="SSF50346">
    <property type="entry name" value="PRC-barrel domain"/>
    <property type="match status" value="1"/>
</dbReference>
<protein>
    <submittedName>
        <fullName evidence="2">YlmC/YmxH family sporulation protein</fullName>
    </submittedName>
</protein>
<evidence type="ECO:0000313" key="2">
    <source>
        <dbReference type="EMBL" id="WRP15844.1"/>
    </source>
</evidence>
<dbReference type="RefSeq" id="WP_324670252.1">
    <property type="nucleotide sequence ID" value="NZ_CP141614.1"/>
</dbReference>
<proteinExistence type="predicted"/>
<evidence type="ECO:0000259" key="1">
    <source>
        <dbReference type="Pfam" id="PF05239"/>
    </source>
</evidence>
<dbReference type="NCBIfam" id="TIGR02888">
    <property type="entry name" value="spore_YlmC_YmxH"/>
    <property type="match status" value="1"/>
</dbReference>
<gene>
    <name evidence="2" type="ORF">VLY81_06745</name>
</gene>
<dbReference type="InterPro" id="IPR027275">
    <property type="entry name" value="PRC-brl_dom"/>
</dbReference>
<dbReference type="EMBL" id="CP141614">
    <property type="protein sequence ID" value="WRP15844.1"/>
    <property type="molecule type" value="Genomic_DNA"/>
</dbReference>
<evidence type="ECO:0000313" key="3">
    <source>
        <dbReference type="Proteomes" id="UP001333102"/>
    </source>
</evidence>
<dbReference type="PANTHER" id="PTHR40061:SF1">
    <property type="entry name" value="SPORULATION PROTEIN YLMC-RELATED"/>
    <property type="match status" value="1"/>
</dbReference>